<evidence type="ECO:0000259" key="17">
    <source>
        <dbReference type="PROSITE" id="PS50919"/>
    </source>
</evidence>
<feature type="region of interest" description="Disordered" evidence="16">
    <location>
        <begin position="1"/>
        <end position="30"/>
    </location>
</feature>
<keyword evidence="12" id="KW-0325">Glycoprotein</keyword>
<gene>
    <name evidence="18" type="ORF">NADFUDRAFT_45766</name>
</gene>
<feature type="domain" description="MIR" evidence="17">
    <location>
        <begin position="395"/>
        <end position="454"/>
    </location>
</feature>
<feature type="transmembrane region" description="Helical" evidence="15">
    <location>
        <begin position="280"/>
        <end position="300"/>
    </location>
</feature>
<comment type="catalytic activity">
    <reaction evidence="14 15">
        <text>a di-trans,poly-cis-dolichyl beta-D-mannosyl phosphate + L-seryl-[protein] = 3-O-(alpha-D-mannosyl)-L-seryl-[protein] + a di-trans,poly-cis-dolichyl phosphate + H(+)</text>
        <dbReference type="Rhea" id="RHEA:17377"/>
        <dbReference type="Rhea" id="RHEA-COMP:9863"/>
        <dbReference type="Rhea" id="RHEA-COMP:13546"/>
        <dbReference type="Rhea" id="RHEA-COMP:19498"/>
        <dbReference type="Rhea" id="RHEA-COMP:19501"/>
        <dbReference type="ChEBI" id="CHEBI:15378"/>
        <dbReference type="ChEBI" id="CHEBI:29999"/>
        <dbReference type="ChEBI" id="CHEBI:57683"/>
        <dbReference type="ChEBI" id="CHEBI:58211"/>
        <dbReference type="ChEBI" id="CHEBI:137321"/>
        <dbReference type="EC" id="2.4.1.109"/>
    </reaction>
</comment>
<dbReference type="Pfam" id="PF02366">
    <property type="entry name" value="PMT"/>
    <property type="match status" value="1"/>
</dbReference>
<dbReference type="Proteomes" id="UP000095009">
    <property type="component" value="Unassembled WGS sequence"/>
</dbReference>
<feature type="transmembrane region" description="Helical" evidence="15">
    <location>
        <begin position="694"/>
        <end position="714"/>
    </location>
</feature>
<feature type="transmembrane region" description="Helical" evidence="15">
    <location>
        <begin position="169"/>
        <end position="186"/>
    </location>
</feature>
<evidence type="ECO:0000256" key="7">
    <source>
        <dbReference type="ARBA" id="ARBA00022692"/>
    </source>
</evidence>
<comment type="function">
    <text evidence="15">Transfers mannose from Dol-P-mannose to Ser or Thr residues on proteins.</text>
</comment>
<feature type="transmembrane region" description="Helical" evidence="15">
    <location>
        <begin position="594"/>
        <end position="615"/>
    </location>
</feature>
<dbReference type="InterPro" id="IPR036300">
    <property type="entry name" value="MIR_dom_sf"/>
</dbReference>
<sequence length="969" mass="108714">MAPKSGKKKSASIPSSVSPTPSQSTTSMKVGTKNNTSKVVVKGPYDDRKTTLRDRIYLTIVFLFAAFIRTYKIYYPTSVVFDEVHFGGFARKYIIGRYFMDVHPPLAKMLFAAVGYLAGYDGEFLFAAIGDDYLEPNVPYVPMRLFPATLGVFVIGLFYLTLRASGCKSGVAFLGAMLLTIENALVTQSRLILLDSPLIFFMALTIYAQKKFEIQSAFSLDWYRYLCLTGLGLGATVSSKWYGLFTIGWVGVLTVWQLWFILGDLRVSAFKFVGHFTARAIGLIAIPIVFYMAMFFISFLCLSNTGDGASFMSPAFQQSLKHAPVIPDSPADIYIGSQISIRHVNTQGGYLHSHDHLYVGGSGQQQVTLYPHRDTNNIWLVENSEIGGTIDDSPLTHIEDGMLIKLKHVTSNRRLHSHDVRPPVTEQDYQNEVSAYGYDGFDGDANDIFKVEIVKSRSAKGPSQDRLRTIESQFQLVHVYSGCVLFSHNVKLPKWAFEQQEVTCVKGPTFENTLWYVETNTHPNLGDDVEKINYKNPSFLSKFVELNKVMWRVNAGLTESHHWESRPESWPLLKRGINFWVKDHRQVYLLGNPIIWWSSSLAIAVYVVFKIFAILRQQRGFKDFQSGNSLSVFDSGVGSFVIGWAFHYFPSFIMERQLFLHHYLCSLYFACLVLTQTFNYLAVRISLPLIKRSLALIFFALSAAAFLWYSPLIYATPWTKSLCEKSKFFDMDFDCNSFLDTYDAYKEYDEAKASEIINGEGLLESNLVEQVQGNVPGAQVIKVVEEPVAEVQNFIEPAVQIVEEIQQGIEGAAKQAQELAQPVAEQVVEAVKPVVEQAQEAAKPVVEQARDAVEPVVEQAQDAIEPVVEQVQETAEKAIEQIQEVIEPVAEQSVEDAKPIIEQAEPIPAPVADREPVTEEFHRSSVVIEVVTSNDAEPVESVPSVKSDVQPLIPEGHIIEPETIQHDEL</sequence>
<dbReference type="Pfam" id="PF02815">
    <property type="entry name" value="MIR"/>
    <property type="match status" value="1"/>
</dbReference>
<evidence type="ECO:0000256" key="3">
    <source>
        <dbReference type="ARBA" id="ARBA00007222"/>
    </source>
</evidence>
<evidence type="ECO:0000313" key="19">
    <source>
        <dbReference type="Proteomes" id="UP000095009"/>
    </source>
</evidence>
<comment type="catalytic activity">
    <reaction evidence="13 15">
        <text>a di-trans,poly-cis-dolichyl beta-D-mannosyl phosphate + L-threonyl-[protein] = 3-O-(alpha-D-mannosyl)-L-threonyl-[protein] + a di-trans,poly-cis-dolichyl phosphate + H(+)</text>
        <dbReference type="Rhea" id="RHEA:53396"/>
        <dbReference type="Rhea" id="RHEA-COMP:11060"/>
        <dbReference type="Rhea" id="RHEA-COMP:13547"/>
        <dbReference type="Rhea" id="RHEA-COMP:19498"/>
        <dbReference type="Rhea" id="RHEA-COMP:19501"/>
        <dbReference type="ChEBI" id="CHEBI:15378"/>
        <dbReference type="ChEBI" id="CHEBI:30013"/>
        <dbReference type="ChEBI" id="CHEBI:57683"/>
        <dbReference type="ChEBI" id="CHEBI:58211"/>
        <dbReference type="ChEBI" id="CHEBI:137323"/>
        <dbReference type="EC" id="2.4.1.109"/>
    </reaction>
</comment>
<dbReference type="STRING" id="857566.A0A1E3PM27"/>
<evidence type="ECO:0000256" key="11">
    <source>
        <dbReference type="ARBA" id="ARBA00023136"/>
    </source>
</evidence>
<dbReference type="PANTHER" id="PTHR10050">
    <property type="entry name" value="DOLICHYL-PHOSPHATE-MANNOSE--PROTEIN MANNOSYLTRANSFERASE"/>
    <property type="match status" value="1"/>
</dbReference>
<feature type="domain" description="MIR" evidence="17">
    <location>
        <begin position="330"/>
        <end position="384"/>
    </location>
</feature>
<feature type="transmembrane region" description="Helical" evidence="15">
    <location>
        <begin position="56"/>
        <end position="74"/>
    </location>
</feature>
<feature type="compositionally biased region" description="Low complexity" evidence="16">
    <location>
        <begin position="11"/>
        <end position="27"/>
    </location>
</feature>
<feature type="transmembrane region" description="Helical" evidence="15">
    <location>
        <begin position="247"/>
        <end position="268"/>
    </location>
</feature>
<dbReference type="UniPathway" id="UPA00378"/>
<comment type="subcellular location">
    <subcellularLocation>
        <location evidence="1 15">Endoplasmic reticulum membrane</location>
        <topology evidence="1 15">Multi-pass membrane protein</topology>
    </subcellularLocation>
</comment>
<dbReference type="PANTHER" id="PTHR10050:SF50">
    <property type="entry name" value="DOLICHYL-PHOSPHATE-MANNOSE--PROTEIN MANNOSYLTRANSFERASE 1-RELATED"/>
    <property type="match status" value="1"/>
</dbReference>
<dbReference type="InterPro" id="IPR016093">
    <property type="entry name" value="MIR_motif"/>
</dbReference>
<dbReference type="Pfam" id="PF16192">
    <property type="entry name" value="PMT_4TMC"/>
    <property type="match status" value="1"/>
</dbReference>
<accession>A0A1E3PM27</accession>
<feature type="compositionally biased region" description="Basic residues" evidence="16">
    <location>
        <begin position="1"/>
        <end position="10"/>
    </location>
</feature>
<evidence type="ECO:0000256" key="13">
    <source>
        <dbReference type="ARBA" id="ARBA00045085"/>
    </source>
</evidence>
<feature type="transmembrane region" description="Helical" evidence="15">
    <location>
        <begin position="192"/>
        <end position="210"/>
    </location>
</feature>
<keyword evidence="11 15" id="KW-0472">Membrane</keyword>
<evidence type="ECO:0000256" key="2">
    <source>
        <dbReference type="ARBA" id="ARBA00004922"/>
    </source>
</evidence>
<dbReference type="CDD" id="cd23283">
    <property type="entry name" value="beta-trefoil_MIR_PMT1-like"/>
    <property type="match status" value="1"/>
</dbReference>
<feature type="domain" description="MIR" evidence="17">
    <location>
        <begin position="464"/>
        <end position="520"/>
    </location>
</feature>
<dbReference type="PROSITE" id="PS50919">
    <property type="entry name" value="MIR"/>
    <property type="match status" value="3"/>
</dbReference>
<proteinExistence type="inferred from homology"/>
<feature type="transmembrane region" description="Helical" evidence="15">
    <location>
        <begin position="222"/>
        <end position="241"/>
    </location>
</feature>
<evidence type="ECO:0000256" key="10">
    <source>
        <dbReference type="ARBA" id="ARBA00022989"/>
    </source>
</evidence>
<dbReference type="SMART" id="SM00472">
    <property type="entry name" value="MIR"/>
    <property type="match status" value="3"/>
</dbReference>
<keyword evidence="10 15" id="KW-1133">Transmembrane helix</keyword>
<dbReference type="OrthoDB" id="292747at2759"/>
<evidence type="ECO:0000256" key="12">
    <source>
        <dbReference type="ARBA" id="ARBA00023180"/>
    </source>
</evidence>
<evidence type="ECO:0000256" key="8">
    <source>
        <dbReference type="ARBA" id="ARBA00022737"/>
    </source>
</evidence>
<dbReference type="GO" id="GO:0004169">
    <property type="term" value="F:dolichyl-phosphate-mannose-protein mannosyltransferase activity"/>
    <property type="evidence" value="ECO:0007669"/>
    <property type="project" value="UniProtKB-UniRule"/>
</dbReference>
<feature type="transmembrane region" description="Helical" evidence="15">
    <location>
        <begin position="145"/>
        <end position="162"/>
    </location>
</feature>
<dbReference type="EMBL" id="KV454408">
    <property type="protein sequence ID" value="ODQ66244.1"/>
    <property type="molecule type" value="Genomic_DNA"/>
</dbReference>
<keyword evidence="6 15" id="KW-0808">Transferase</keyword>
<evidence type="ECO:0000256" key="4">
    <source>
        <dbReference type="ARBA" id="ARBA00012839"/>
    </source>
</evidence>
<keyword evidence="5 15" id="KW-0328">Glycosyltransferase</keyword>
<dbReference type="Gene3D" id="1.20.120.20">
    <property type="entry name" value="Apolipoprotein"/>
    <property type="match status" value="1"/>
</dbReference>
<keyword evidence="8" id="KW-0677">Repeat</keyword>
<evidence type="ECO:0000256" key="9">
    <source>
        <dbReference type="ARBA" id="ARBA00022824"/>
    </source>
</evidence>
<dbReference type="Gene3D" id="2.80.10.50">
    <property type="match status" value="1"/>
</dbReference>
<protein>
    <recommendedName>
        <fullName evidence="4 15">Dolichyl-phosphate-mannose--protein mannosyltransferase</fullName>
        <ecNumber evidence="4 15">2.4.1.109</ecNumber>
    </recommendedName>
</protein>
<dbReference type="InterPro" id="IPR032421">
    <property type="entry name" value="PMT_4TMC"/>
</dbReference>
<dbReference type="SUPFAM" id="SSF82109">
    <property type="entry name" value="MIR domain"/>
    <property type="match status" value="1"/>
</dbReference>
<reference evidence="18 19" key="1">
    <citation type="journal article" date="2016" name="Proc. Natl. Acad. Sci. U.S.A.">
        <title>Comparative genomics of biotechnologically important yeasts.</title>
        <authorList>
            <person name="Riley R."/>
            <person name="Haridas S."/>
            <person name="Wolfe K.H."/>
            <person name="Lopes M.R."/>
            <person name="Hittinger C.T."/>
            <person name="Goeker M."/>
            <person name="Salamov A.A."/>
            <person name="Wisecaver J.H."/>
            <person name="Long T.M."/>
            <person name="Calvey C.H."/>
            <person name="Aerts A.L."/>
            <person name="Barry K.W."/>
            <person name="Choi C."/>
            <person name="Clum A."/>
            <person name="Coughlan A.Y."/>
            <person name="Deshpande S."/>
            <person name="Douglass A.P."/>
            <person name="Hanson S.J."/>
            <person name="Klenk H.-P."/>
            <person name="LaButti K.M."/>
            <person name="Lapidus A."/>
            <person name="Lindquist E.A."/>
            <person name="Lipzen A.M."/>
            <person name="Meier-Kolthoff J.P."/>
            <person name="Ohm R.A."/>
            <person name="Otillar R.P."/>
            <person name="Pangilinan J.L."/>
            <person name="Peng Y."/>
            <person name="Rokas A."/>
            <person name="Rosa C.A."/>
            <person name="Scheuner C."/>
            <person name="Sibirny A.A."/>
            <person name="Slot J.C."/>
            <person name="Stielow J.B."/>
            <person name="Sun H."/>
            <person name="Kurtzman C.P."/>
            <person name="Blackwell M."/>
            <person name="Grigoriev I.V."/>
            <person name="Jeffries T.W."/>
        </authorList>
    </citation>
    <scope>NUCLEOTIDE SEQUENCE [LARGE SCALE GENOMIC DNA]</scope>
    <source>
        <strain evidence="18 19">DSM 6958</strain>
    </source>
</reference>
<keyword evidence="9 15" id="KW-0256">Endoplasmic reticulum</keyword>
<evidence type="ECO:0000256" key="16">
    <source>
        <dbReference type="SAM" id="MobiDB-lite"/>
    </source>
</evidence>
<dbReference type="GO" id="GO:0005789">
    <property type="term" value="C:endoplasmic reticulum membrane"/>
    <property type="evidence" value="ECO:0007669"/>
    <property type="project" value="UniProtKB-SubCell"/>
</dbReference>
<keyword evidence="7 15" id="KW-0812">Transmembrane</keyword>
<organism evidence="18 19">
    <name type="scientific">Nadsonia fulvescens var. elongata DSM 6958</name>
    <dbReference type="NCBI Taxonomy" id="857566"/>
    <lineage>
        <taxon>Eukaryota</taxon>
        <taxon>Fungi</taxon>
        <taxon>Dikarya</taxon>
        <taxon>Ascomycota</taxon>
        <taxon>Saccharomycotina</taxon>
        <taxon>Dipodascomycetes</taxon>
        <taxon>Dipodascales</taxon>
        <taxon>Dipodascales incertae sedis</taxon>
        <taxon>Nadsonia</taxon>
    </lineage>
</organism>
<dbReference type="AlphaFoldDB" id="A0A1E3PM27"/>
<dbReference type="InterPro" id="IPR003342">
    <property type="entry name" value="ArnT-like_N"/>
</dbReference>
<comment type="similarity">
    <text evidence="3 15">Belongs to the glycosyltransferase 39 family.</text>
</comment>
<feature type="transmembrane region" description="Helical" evidence="15">
    <location>
        <begin position="627"/>
        <end position="649"/>
    </location>
</feature>
<feature type="transmembrane region" description="Helical" evidence="15">
    <location>
        <begin position="661"/>
        <end position="682"/>
    </location>
</feature>
<name>A0A1E3PM27_9ASCO</name>
<comment type="pathway">
    <text evidence="2 15">Protein modification; protein glycosylation.</text>
</comment>
<dbReference type="SUPFAM" id="SSF58113">
    <property type="entry name" value="Apolipoprotein A-I"/>
    <property type="match status" value="1"/>
</dbReference>
<evidence type="ECO:0000313" key="18">
    <source>
        <dbReference type="EMBL" id="ODQ66244.1"/>
    </source>
</evidence>
<evidence type="ECO:0000256" key="1">
    <source>
        <dbReference type="ARBA" id="ARBA00004477"/>
    </source>
</evidence>
<dbReference type="EC" id="2.4.1.109" evidence="4 15"/>
<evidence type="ECO:0000256" key="14">
    <source>
        <dbReference type="ARBA" id="ARBA00045102"/>
    </source>
</evidence>
<dbReference type="InterPro" id="IPR027005">
    <property type="entry name" value="PMT-like"/>
</dbReference>
<keyword evidence="19" id="KW-1185">Reference proteome</keyword>
<evidence type="ECO:0000256" key="15">
    <source>
        <dbReference type="RuleBase" id="RU367007"/>
    </source>
</evidence>
<evidence type="ECO:0000256" key="5">
    <source>
        <dbReference type="ARBA" id="ARBA00022676"/>
    </source>
</evidence>
<evidence type="ECO:0000256" key="6">
    <source>
        <dbReference type="ARBA" id="ARBA00022679"/>
    </source>
</evidence>